<accession>A0ABY5ZDA3</accession>
<keyword evidence="5 8" id="KW-1133">Transmembrane helix</keyword>
<dbReference type="InterPro" id="IPR002490">
    <property type="entry name" value="V-ATPase_116kDa_su"/>
</dbReference>
<reference evidence="9" key="1">
    <citation type="submission" date="2021-04" db="EMBL/GenBank/DDBJ databases">
        <title>Biosynthetic gene clusters of Dactylosporangioum roseum.</title>
        <authorList>
            <person name="Hartkoorn R.C."/>
            <person name="Beaudoing E."/>
            <person name="Hot D."/>
            <person name="Moureu S."/>
        </authorList>
    </citation>
    <scope>NUCLEOTIDE SEQUENCE</scope>
    <source>
        <strain evidence="9">NRRL B-16295</strain>
    </source>
</reference>
<dbReference type="EMBL" id="CP073721">
    <property type="protein sequence ID" value="UWZ40085.1"/>
    <property type="molecule type" value="Genomic_DNA"/>
</dbReference>
<feature type="transmembrane region" description="Helical" evidence="8">
    <location>
        <begin position="191"/>
        <end position="213"/>
    </location>
</feature>
<evidence type="ECO:0000256" key="5">
    <source>
        <dbReference type="ARBA" id="ARBA00022989"/>
    </source>
</evidence>
<evidence type="ECO:0000256" key="2">
    <source>
        <dbReference type="ARBA" id="ARBA00009904"/>
    </source>
</evidence>
<keyword evidence="10" id="KW-1185">Reference proteome</keyword>
<dbReference type="Pfam" id="PF01496">
    <property type="entry name" value="V_ATPase_I"/>
    <property type="match status" value="1"/>
</dbReference>
<evidence type="ECO:0000256" key="3">
    <source>
        <dbReference type="ARBA" id="ARBA00022448"/>
    </source>
</evidence>
<feature type="transmembrane region" description="Helical" evidence="8">
    <location>
        <begin position="233"/>
        <end position="252"/>
    </location>
</feature>
<feature type="transmembrane region" description="Helical" evidence="8">
    <location>
        <begin position="264"/>
        <end position="289"/>
    </location>
</feature>
<dbReference type="Proteomes" id="UP001058271">
    <property type="component" value="Chromosome"/>
</dbReference>
<comment type="similarity">
    <text evidence="2">Belongs to the V-ATPase 116 kDa subunit family.</text>
</comment>
<gene>
    <name evidence="9" type="ORF">Drose_18915</name>
</gene>
<protein>
    <recommendedName>
        <fullName evidence="11">V-type ATP synthase subunit I</fullName>
    </recommendedName>
</protein>
<evidence type="ECO:0000256" key="6">
    <source>
        <dbReference type="ARBA" id="ARBA00023065"/>
    </source>
</evidence>
<dbReference type="PANTHER" id="PTHR11629:SF63">
    <property type="entry name" value="V-TYPE PROTON ATPASE SUBUNIT A"/>
    <property type="match status" value="1"/>
</dbReference>
<proteinExistence type="inferred from homology"/>
<evidence type="ECO:0000256" key="1">
    <source>
        <dbReference type="ARBA" id="ARBA00004141"/>
    </source>
</evidence>
<feature type="transmembrane region" description="Helical" evidence="8">
    <location>
        <begin position="346"/>
        <end position="365"/>
    </location>
</feature>
<keyword evidence="7 8" id="KW-0472">Membrane</keyword>
<dbReference type="RefSeq" id="WP_260729531.1">
    <property type="nucleotide sequence ID" value="NZ_BAAABS010000029.1"/>
</dbReference>
<name>A0ABY5ZDA3_9ACTN</name>
<evidence type="ECO:0000313" key="9">
    <source>
        <dbReference type="EMBL" id="UWZ40085.1"/>
    </source>
</evidence>
<sequence>MNVSGSTAWQRLRPVRMTRVALVAPEEALDAVLAEVGAAGVVELEPVGPEPGNATVDDAAATAFARMRARALRRYGAATYLGWCPEPARVALARRLAPLGGALAPLHLPARVEPPTLLARAGRVGRSFAPLVETYGAVPYADVDPTLLAGVAYVVMFGMMFGDAGHGLILLALAAALALRRPRRFPKLRDAWPFVAGAGLASTLFGVLFGEFFGPTGLLPAVWLEPLAEPVRLLIAGVGVGGALLAVAYLLGIVNRWREGSAGFALYAPSGIAGAAVFAGLGLLAAGVYTSSVPLAAAAGAVAAGGLVLAGAGLYVAAGAGAAAVAQTVVQLFDLVVRIGANLVSFARLAAFGLTHAALGALVWAGTTGSWHRGGLWTVAAAAVFTVGNVLTFGLEAVVAGVQALRLEYYELFSRVFEGTGRPFRPWLGLPGPEEVHR</sequence>
<keyword evidence="4 8" id="KW-0812">Transmembrane</keyword>
<feature type="transmembrane region" description="Helical" evidence="8">
    <location>
        <begin position="151"/>
        <end position="179"/>
    </location>
</feature>
<organism evidence="9 10">
    <name type="scientific">Dactylosporangium roseum</name>
    <dbReference type="NCBI Taxonomy" id="47989"/>
    <lineage>
        <taxon>Bacteria</taxon>
        <taxon>Bacillati</taxon>
        <taxon>Actinomycetota</taxon>
        <taxon>Actinomycetes</taxon>
        <taxon>Micromonosporales</taxon>
        <taxon>Micromonosporaceae</taxon>
        <taxon>Dactylosporangium</taxon>
    </lineage>
</organism>
<evidence type="ECO:0000313" key="10">
    <source>
        <dbReference type="Proteomes" id="UP001058271"/>
    </source>
</evidence>
<feature type="transmembrane region" description="Helical" evidence="8">
    <location>
        <begin position="377"/>
        <end position="405"/>
    </location>
</feature>
<comment type="subcellular location">
    <subcellularLocation>
        <location evidence="1">Membrane</location>
        <topology evidence="1">Multi-pass membrane protein</topology>
    </subcellularLocation>
</comment>
<evidence type="ECO:0000256" key="7">
    <source>
        <dbReference type="ARBA" id="ARBA00023136"/>
    </source>
</evidence>
<evidence type="ECO:0008006" key="11">
    <source>
        <dbReference type="Google" id="ProtNLM"/>
    </source>
</evidence>
<keyword evidence="6" id="KW-0406">Ion transport</keyword>
<evidence type="ECO:0000256" key="4">
    <source>
        <dbReference type="ARBA" id="ARBA00022692"/>
    </source>
</evidence>
<evidence type="ECO:0000256" key="8">
    <source>
        <dbReference type="SAM" id="Phobius"/>
    </source>
</evidence>
<feature type="transmembrane region" description="Helical" evidence="8">
    <location>
        <begin position="295"/>
        <end position="325"/>
    </location>
</feature>
<dbReference type="PANTHER" id="PTHR11629">
    <property type="entry name" value="VACUOLAR PROTON ATPASES"/>
    <property type="match status" value="1"/>
</dbReference>
<keyword evidence="3" id="KW-0813">Transport</keyword>